<proteinExistence type="predicted"/>
<feature type="region of interest" description="Disordered" evidence="1">
    <location>
        <begin position="184"/>
        <end position="203"/>
    </location>
</feature>
<keyword evidence="3" id="KW-1185">Reference proteome</keyword>
<evidence type="ECO:0000313" key="3">
    <source>
        <dbReference type="Proteomes" id="UP001186944"/>
    </source>
</evidence>
<dbReference type="PANTHER" id="PTHR37153:SF1">
    <property type="entry name" value="HYPOTHETICAL LOC292874"/>
    <property type="match status" value="1"/>
</dbReference>
<organism evidence="2 3">
    <name type="scientific">Pinctada imbricata</name>
    <name type="common">Atlantic pearl-oyster</name>
    <name type="synonym">Pinctada martensii</name>
    <dbReference type="NCBI Taxonomy" id="66713"/>
    <lineage>
        <taxon>Eukaryota</taxon>
        <taxon>Metazoa</taxon>
        <taxon>Spiralia</taxon>
        <taxon>Lophotrochozoa</taxon>
        <taxon>Mollusca</taxon>
        <taxon>Bivalvia</taxon>
        <taxon>Autobranchia</taxon>
        <taxon>Pteriomorphia</taxon>
        <taxon>Pterioida</taxon>
        <taxon>Pterioidea</taxon>
        <taxon>Pteriidae</taxon>
        <taxon>Pinctada</taxon>
    </lineage>
</organism>
<dbReference type="EMBL" id="VSWD01000007">
    <property type="protein sequence ID" value="KAK3097337.1"/>
    <property type="molecule type" value="Genomic_DNA"/>
</dbReference>
<evidence type="ECO:0000313" key="2">
    <source>
        <dbReference type="EMBL" id="KAK3097337.1"/>
    </source>
</evidence>
<dbReference type="AlphaFoldDB" id="A0AA88Y3P1"/>
<dbReference type="PANTHER" id="PTHR37153">
    <property type="entry name" value="CHROMOSOME 19 C19ORF81 HOMOLOG"/>
    <property type="match status" value="1"/>
</dbReference>
<comment type="caution">
    <text evidence="2">The sequence shown here is derived from an EMBL/GenBank/DDBJ whole genome shotgun (WGS) entry which is preliminary data.</text>
</comment>
<sequence>MPTSSQALIILATDGRLPRHAPRRIFPVSSVPYPVRNHDISQQCMDCYSKEEEDEEPTNVYEAMRKGRVRWNNLADSLPEILKISRFRGTLMYDVESKILKWQVNSESQPHNKRRNDDRAIEDAFGLREDLEKSEIPEDAKMTSYERTVKASNFPSLPMLFKARIDDETYRRLCGLSFRDKRQNSATNIGKGQENQHSRSQNQQAFGAWVTGPNIEDDIAIQENPETLVSYEKIKDKDFRIEDLSLNTKDISSKLKLTHGQGHLQGHPDTLQQYLKERNTFFAKYGNYQPEDVSLPLSQDSNFQQRFKARKLLQSKLTLPDIGSYPLQRKSVESNNNVEEELEDLHKPPEKKSLIDEVKDQSNYKKWKKKRLTSVRLRKEAPPCDPLCVCFTLKDNAMSHEVIKSIVEEQTGTTVLGVQFDPISVHAIDSDARSRWIVKMRDINSRDLIVAIGLIVDDDRVEVRLLDEAIKEEVEAYKLYTMVQKGQVRMPSNENEARVKRRRSRVQVTMAPQLKMMQKCV</sequence>
<evidence type="ECO:0000256" key="1">
    <source>
        <dbReference type="SAM" id="MobiDB-lite"/>
    </source>
</evidence>
<name>A0AA88Y3P1_PINIB</name>
<protein>
    <submittedName>
        <fullName evidence="2">Uncharacterized protein</fullName>
    </submittedName>
</protein>
<feature type="region of interest" description="Disordered" evidence="1">
    <location>
        <begin position="328"/>
        <end position="348"/>
    </location>
</feature>
<dbReference type="Proteomes" id="UP001186944">
    <property type="component" value="Unassembled WGS sequence"/>
</dbReference>
<reference evidence="2" key="1">
    <citation type="submission" date="2019-08" db="EMBL/GenBank/DDBJ databases">
        <title>The improved chromosome-level genome for the pearl oyster Pinctada fucata martensii using PacBio sequencing and Hi-C.</title>
        <authorList>
            <person name="Zheng Z."/>
        </authorList>
    </citation>
    <scope>NUCLEOTIDE SEQUENCE</scope>
    <source>
        <strain evidence="2">ZZ-2019</strain>
        <tissue evidence="2">Adductor muscle</tissue>
    </source>
</reference>
<accession>A0AA88Y3P1</accession>
<gene>
    <name evidence="2" type="ORF">FSP39_008794</name>
</gene>
<dbReference type="InterPro" id="IPR031746">
    <property type="entry name" value="DUF4732"/>
</dbReference>